<reference evidence="2" key="1">
    <citation type="submission" date="2016-11" db="EMBL/GenBank/DDBJ databases">
        <authorList>
            <person name="Varghese N."/>
            <person name="Submissions S."/>
        </authorList>
    </citation>
    <scope>NUCLEOTIDE SEQUENCE [LARGE SCALE GENOMIC DNA]</scope>
    <source>
        <strain evidence="2">DSM 22623</strain>
    </source>
</reference>
<evidence type="ECO:0000313" key="2">
    <source>
        <dbReference type="Proteomes" id="UP000184432"/>
    </source>
</evidence>
<evidence type="ECO:0000313" key="1">
    <source>
        <dbReference type="EMBL" id="SHJ49508.1"/>
    </source>
</evidence>
<keyword evidence="2" id="KW-1185">Reference proteome</keyword>
<protein>
    <submittedName>
        <fullName evidence="1">Uncharacterized conserved protein YciI, contains a putative active-site phosphohistidine</fullName>
    </submittedName>
</protein>
<dbReference type="STRING" id="570521.SAMN04488508_109217"/>
<dbReference type="InterPro" id="IPR011008">
    <property type="entry name" value="Dimeric_a/b-barrel"/>
</dbReference>
<dbReference type="AlphaFoldDB" id="A0A1M6JS29"/>
<proteinExistence type="predicted"/>
<dbReference type="SUPFAM" id="SSF54909">
    <property type="entry name" value="Dimeric alpha+beta barrel"/>
    <property type="match status" value="1"/>
</dbReference>
<dbReference type="EMBL" id="FQYP01000009">
    <property type="protein sequence ID" value="SHJ49508.1"/>
    <property type="molecule type" value="Genomic_DNA"/>
</dbReference>
<dbReference type="Proteomes" id="UP000184432">
    <property type="component" value="Unassembled WGS sequence"/>
</dbReference>
<accession>A0A1M6JS29</accession>
<sequence length="191" mass="21699">MHFQMFIFGSAFYIIHLMKSNKQLSNIALIIGLLILLVTTGCQKQKEAISDPVKTTEEIVEKPSVKSIKEKLEKQGYQLFDYVDQETGDTTIMQQYFIAFLKRGPNRSQTKEVADSLQKLHLQHLGRMYKEGYADISGPFGDDGDIRGITIYNTPTQKMADSLANMDPMVKAGRLVIEIHPWWAAKGFPLR</sequence>
<gene>
    <name evidence="1" type="ORF">SAMN04488508_109217</name>
</gene>
<organism evidence="1 2">
    <name type="scientific">Aquimarina spongiae</name>
    <dbReference type="NCBI Taxonomy" id="570521"/>
    <lineage>
        <taxon>Bacteria</taxon>
        <taxon>Pseudomonadati</taxon>
        <taxon>Bacteroidota</taxon>
        <taxon>Flavobacteriia</taxon>
        <taxon>Flavobacteriales</taxon>
        <taxon>Flavobacteriaceae</taxon>
        <taxon>Aquimarina</taxon>
    </lineage>
</organism>
<name>A0A1M6JS29_9FLAO</name>